<dbReference type="EMBL" id="JABFDY010000004">
    <property type="protein sequence ID" value="KAF7708150.1"/>
    <property type="molecule type" value="Genomic_DNA"/>
</dbReference>
<comment type="caution">
    <text evidence="2">The sequence shown here is derived from an EMBL/GenBank/DDBJ whole genome shotgun (WGS) entry which is preliminary data.</text>
</comment>
<feature type="compositionally biased region" description="Basic and acidic residues" evidence="1">
    <location>
        <begin position="146"/>
        <end position="155"/>
    </location>
</feature>
<feature type="compositionally biased region" description="Basic and acidic residues" evidence="1">
    <location>
        <begin position="193"/>
        <end position="232"/>
    </location>
</feature>
<keyword evidence="3" id="KW-1185">Reference proteome</keyword>
<protein>
    <submittedName>
        <fullName evidence="2">Uncharacterized protein</fullName>
    </submittedName>
</protein>
<feature type="region of interest" description="Disordered" evidence="1">
    <location>
        <begin position="146"/>
        <end position="239"/>
    </location>
</feature>
<feature type="compositionally biased region" description="Basic and acidic residues" evidence="1">
    <location>
        <begin position="95"/>
        <end position="110"/>
    </location>
</feature>
<evidence type="ECO:0000313" key="2">
    <source>
        <dbReference type="EMBL" id="KAF7708150.1"/>
    </source>
</evidence>
<accession>A0A8T0BS48</accession>
<feature type="compositionally biased region" description="Polar residues" evidence="1">
    <location>
        <begin position="26"/>
        <end position="40"/>
    </location>
</feature>
<name>A0A8T0BS48_SILME</name>
<feature type="compositionally biased region" description="Basic and acidic residues" evidence="1">
    <location>
        <begin position="57"/>
        <end position="69"/>
    </location>
</feature>
<dbReference type="AlphaFoldDB" id="A0A8T0BS48"/>
<feature type="compositionally biased region" description="Polar residues" evidence="1">
    <location>
        <begin position="47"/>
        <end position="56"/>
    </location>
</feature>
<reference evidence="2" key="1">
    <citation type="submission" date="2020-08" db="EMBL/GenBank/DDBJ databases">
        <title>Chromosome-level assembly of Southern catfish (Silurus meridionalis) provides insights into visual adaptation to the nocturnal and benthic lifestyles.</title>
        <authorList>
            <person name="Zhang Y."/>
            <person name="Wang D."/>
            <person name="Peng Z."/>
        </authorList>
    </citation>
    <scope>NUCLEOTIDE SEQUENCE</scope>
    <source>
        <strain evidence="2">SWU-2019-XX</strain>
        <tissue evidence="2">Muscle</tissue>
    </source>
</reference>
<evidence type="ECO:0000256" key="1">
    <source>
        <dbReference type="SAM" id="MobiDB-lite"/>
    </source>
</evidence>
<proteinExistence type="predicted"/>
<evidence type="ECO:0000313" key="3">
    <source>
        <dbReference type="Proteomes" id="UP000606274"/>
    </source>
</evidence>
<feature type="compositionally biased region" description="Polar residues" evidence="1">
    <location>
        <begin position="71"/>
        <end position="81"/>
    </location>
</feature>
<dbReference type="Proteomes" id="UP000606274">
    <property type="component" value="Unassembled WGS sequence"/>
</dbReference>
<gene>
    <name evidence="2" type="ORF">HF521_017207</name>
</gene>
<organism evidence="2 3">
    <name type="scientific">Silurus meridionalis</name>
    <name type="common">Southern catfish</name>
    <name type="synonym">Silurus soldatovi meridionalis</name>
    <dbReference type="NCBI Taxonomy" id="175797"/>
    <lineage>
        <taxon>Eukaryota</taxon>
        <taxon>Metazoa</taxon>
        <taxon>Chordata</taxon>
        <taxon>Craniata</taxon>
        <taxon>Vertebrata</taxon>
        <taxon>Euteleostomi</taxon>
        <taxon>Actinopterygii</taxon>
        <taxon>Neopterygii</taxon>
        <taxon>Teleostei</taxon>
        <taxon>Ostariophysi</taxon>
        <taxon>Siluriformes</taxon>
        <taxon>Siluridae</taxon>
        <taxon>Silurus</taxon>
    </lineage>
</organism>
<feature type="compositionally biased region" description="Basic and acidic residues" evidence="1">
    <location>
        <begin position="167"/>
        <end position="181"/>
    </location>
</feature>
<feature type="region of interest" description="Disordered" evidence="1">
    <location>
        <begin position="26"/>
        <end position="110"/>
    </location>
</feature>
<feature type="compositionally biased region" description="Polar residues" evidence="1">
    <location>
        <begin position="182"/>
        <end position="191"/>
    </location>
</feature>
<sequence>MFDKPLHGSEQDPALLTVNRLEDYSDVSSCSETDFGQTSDLLEKGPEQSSECQDNASSRDETKLEEDAGKPNTSTSYNQATQEEDYVCRASNTEGDEHGGGFNVKDGENVKERSLTLTTAEGDGGCPLKSEEQVKEGILIQNTDCRVTEKSESGKDNAITPNSVWDLDLKGPKQGIKDNEKNVNSTGNVDVQNEPHVEAKNDACDTESKSSEYGFKHDVENAAPDNEPKNDETSQSVEHSSFEFLQSCLNSLDHTKLHQDAANNSTSASMTSQNCNVDHSQPAVLATPALESLPTDQLKAATDNCLQEPCGTSIDRSTLVSPEPGQQNDSLEEQVFDGLASTEGEESDAILWY</sequence>